<sequence length="723" mass="78729">MSAMRWARVRLPAQILAIFFCAAAIPQANSEVAIGNEHSTWREYGGGPSQVQYSSLDQVNRDNVHDLEVAWVYDSGDVDSEEREYHAKRRLHHTPIVLGDLIYGVSPALRVFALNAATGELAWEREPTLAPGEKSLGGVFIRGLMQWQGRRILYTAGHYLYALDAATGEPVSGFGESGRVDLREGLGRPVDSVGISATSPGVVFEDLVIMGSSLSESLPAAPGDVRAFDVHTGELRWSFHTIPHPGEYGHETWPEDAWTYSGGANAWSGMSLDRERGIVFFGTGSASDDFYGANRHGDNLFANSVVALDARTGKREWHFQVVRHDAWDRDLPAPPVLATVNRDGEPVDAVIQVTKSGHVFVLDRDSGQSLFPLEEVPVEPSTLPGEQLAKTQRLPKLPAPFSRQVFDETTITDRSPEATANVREQLKEITIGGQFIPPSTRAQAVFPGFDGGAEWGGPAFDPETSLLYVNANEMPWLLKLEERQPLPAGAHASQAYQLLCSSCHGDDRQGTGEFPSLVGLDERMDWEGFTDVLMSGRGRMPAFSAWFDWKGRDAMAAYLLHGQDGPIETALGADSPLFLRYRIAGYPLFTDHEGYPAVKPPWGTLSAINMDTGEYAWQIPLGQYPELVAQGLDDTGSQNYGGPVVTAGGLVFIAATLFDRKIRAFDKASGKLLWEHELPAAGVATPAVYQADGRQFIVIAAGGGKFGGKQSGKYVAFALPEKD</sequence>
<dbReference type="GO" id="GO:0020037">
    <property type="term" value="F:heme binding"/>
    <property type="evidence" value="ECO:0007669"/>
    <property type="project" value="InterPro"/>
</dbReference>
<evidence type="ECO:0000256" key="2">
    <source>
        <dbReference type="ARBA" id="ARBA00008156"/>
    </source>
</evidence>
<feature type="domain" description="Cytochrome c" evidence="10">
    <location>
        <begin position="487"/>
        <end position="563"/>
    </location>
</feature>
<dbReference type="PANTHER" id="PTHR32303:SF4">
    <property type="entry name" value="QUINOPROTEIN GLUCOSE DEHYDROGENASE"/>
    <property type="match status" value="1"/>
</dbReference>
<evidence type="ECO:0000256" key="5">
    <source>
        <dbReference type="ARBA" id="ARBA00022729"/>
    </source>
</evidence>
<evidence type="ECO:0000256" key="9">
    <source>
        <dbReference type="SAM" id="SignalP"/>
    </source>
</evidence>
<comment type="caution">
    <text evidence="11">The sequence shown here is derived from an EMBL/GenBank/DDBJ whole genome shotgun (WGS) entry which is preliminary data.</text>
</comment>
<dbReference type="SUPFAM" id="SSF46626">
    <property type="entry name" value="Cytochrome c"/>
    <property type="match status" value="1"/>
</dbReference>
<feature type="signal peptide" evidence="9">
    <location>
        <begin position="1"/>
        <end position="23"/>
    </location>
</feature>
<dbReference type="Proteomes" id="UP000325372">
    <property type="component" value="Unassembled WGS sequence"/>
</dbReference>
<dbReference type="Gene3D" id="2.140.10.10">
    <property type="entry name" value="Quinoprotein alcohol dehydrogenase-like superfamily"/>
    <property type="match status" value="2"/>
</dbReference>
<keyword evidence="3 8" id="KW-0349">Heme</keyword>
<dbReference type="InterPro" id="IPR011047">
    <property type="entry name" value="Quinoprotein_ADH-like_sf"/>
</dbReference>
<evidence type="ECO:0000256" key="6">
    <source>
        <dbReference type="ARBA" id="ARBA00023002"/>
    </source>
</evidence>
<evidence type="ECO:0000313" key="12">
    <source>
        <dbReference type="Proteomes" id="UP000325372"/>
    </source>
</evidence>
<keyword evidence="6" id="KW-0560">Oxidoreductase</keyword>
<evidence type="ECO:0000256" key="7">
    <source>
        <dbReference type="ARBA" id="ARBA00023004"/>
    </source>
</evidence>
<dbReference type="PANTHER" id="PTHR32303">
    <property type="entry name" value="QUINOPROTEIN ALCOHOL DEHYDROGENASE (CYTOCHROME C)"/>
    <property type="match status" value="1"/>
</dbReference>
<keyword evidence="12" id="KW-1185">Reference proteome</keyword>
<dbReference type="GO" id="GO:0048038">
    <property type="term" value="F:quinone binding"/>
    <property type="evidence" value="ECO:0007669"/>
    <property type="project" value="InterPro"/>
</dbReference>
<comment type="cofactor">
    <cofactor evidence="1">
        <name>pyrroloquinoline quinone</name>
        <dbReference type="ChEBI" id="CHEBI:58442"/>
    </cofactor>
</comment>
<dbReference type="SMART" id="SM00564">
    <property type="entry name" value="PQQ"/>
    <property type="match status" value="5"/>
</dbReference>
<name>A0A5N0T6K8_9GAMM</name>
<dbReference type="InterPro" id="IPR036909">
    <property type="entry name" value="Cyt_c-like_dom_sf"/>
</dbReference>
<dbReference type="GO" id="GO:0016020">
    <property type="term" value="C:membrane"/>
    <property type="evidence" value="ECO:0007669"/>
    <property type="project" value="InterPro"/>
</dbReference>
<evidence type="ECO:0000313" key="11">
    <source>
        <dbReference type="EMBL" id="KAA9130502.1"/>
    </source>
</evidence>
<evidence type="ECO:0000256" key="4">
    <source>
        <dbReference type="ARBA" id="ARBA00022723"/>
    </source>
</evidence>
<evidence type="ECO:0000256" key="1">
    <source>
        <dbReference type="ARBA" id="ARBA00001931"/>
    </source>
</evidence>
<keyword evidence="5 9" id="KW-0732">Signal</keyword>
<accession>A0A5N0T6K8</accession>
<reference evidence="11 12" key="1">
    <citation type="submission" date="2019-09" db="EMBL/GenBank/DDBJ databases">
        <title>Wenzhouxiangella sp. Genome sequencing and assembly.</title>
        <authorList>
            <person name="Zhang R."/>
        </authorList>
    </citation>
    <scope>NUCLEOTIDE SEQUENCE [LARGE SCALE GENOMIC DNA]</scope>
    <source>
        <strain evidence="11 12">W260</strain>
    </source>
</reference>
<organism evidence="11 12">
    <name type="scientific">Marinihelvus fidelis</name>
    <dbReference type="NCBI Taxonomy" id="2613842"/>
    <lineage>
        <taxon>Bacteria</taxon>
        <taxon>Pseudomonadati</taxon>
        <taxon>Pseudomonadota</taxon>
        <taxon>Gammaproteobacteria</taxon>
        <taxon>Chromatiales</taxon>
        <taxon>Wenzhouxiangellaceae</taxon>
        <taxon>Marinihelvus</taxon>
    </lineage>
</organism>
<feature type="chain" id="PRO_5024447939" evidence="9">
    <location>
        <begin position="24"/>
        <end position="723"/>
    </location>
</feature>
<protein>
    <submittedName>
        <fullName evidence="11">PQQ-binding-like beta-propeller repeat protein</fullName>
    </submittedName>
</protein>
<dbReference type="AlphaFoldDB" id="A0A5N0T6K8"/>
<dbReference type="InterPro" id="IPR002372">
    <property type="entry name" value="PQQ_rpt_dom"/>
</dbReference>
<dbReference type="SUPFAM" id="SSF50998">
    <property type="entry name" value="Quinoprotein alcohol dehydrogenase-like"/>
    <property type="match status" value="1"/>
</dbReference>
<dbReference type="InterPro" id="IPR009056">
    <property type="entry name" value="Cyt_c-like_dom"/>
</dbReference>
<dbReference type="Pfam" id="PF13442">
    <property type="entry name" value="Cytochrome_CBB3"/>
    <property type="match status" value="1"/>
</dbReference>
<evidence type="ECO:0000256" key="8">
    <source>
        <dbReference type="PROSITE-ProRule" id="PRU00433"/>
    </source>
</evidence>
<dbReference type="InterPro" id="IPR018391">
    <property type="entry name" value="PQQ_b-propeller_rpt"/>
</dbReference>
<dbReference type="InterPro" id="IPR017511">
    <property type="entry name" value="PQQ_mDH"/>
</dbReference>
<keyword evidence="4 8" id="KW-0479">Metal-binding</keyword>
<comment type="similarity">
    <text evidence="2">Belongs to the bacterial PQQ dehydrogenase family.</text>
</comment>
<evidence type="ECO:0000259" key="10">
    <source>
        <dbReference type="PROSITE" id="PS51007"/>
    </source>
</evidence>
<keyword evidence="7 8" id="KW-0408">Iron</keyword>
<proteinExistence type="inferred from homology"/>
<evidence type="ECO:0000256" key="3">
    <source>
        <dbReference type="ARBA" id="ARBA00022617"/>
    </source>
</evidence>
<dbReference type="GO" id="GO:0009055">
    <property type="term" value="F:electron transfer activity"/>
    <property type="evidence" value="ECO:0007669"/>
    <property type="project" value="InterPro"/>
</dbReference>
<dbReference type="Pfam" id="PF01011">
    <property type="entry name" value="PQQ"/>
    <property type="match status" value="2"/>
</dbReference>
<dbReference type="GO" id="GO:0016614">
    <property type="term" value="F:oxidoreductase activity, acting on CH-OH group of donors"/>
    <property type="evidence" value="ECO:0007669"/>
    <property type="project" value="InterPro"/>
</dbReference>
<gene>
    <name evidence="11" type="ORF">F3N42_12475</name>
</gene>
<dbReference type="CDD" id="cd10280">
    <property type="entry name" value="PQQ_mGDH"/>
    <property type="match status" value="1"/>
</dbReference>
<dbReference type="GO" id="GO:0046872">
    <property type="term" value="F:metal ion binding"/>
    <property type="evidence" value="ECO:0007669"/>
    <property type="project" value="UniProtKB-KW"/>
</dbReference>
<dbReference type="EMBL" id="VYXP01000007">
    <property type="protein sequence ID" value="KAA9130502.1"/>
    <property type="molecule type" value="Genomic_DNA"/>
</dbReference>
<dbReference type="RefSeq" id="WP_150864806.1">
    <property type="nucleotide sequence ID" value="NZ_VYXP01000007.1"/>
</dbReference>
<dbReference type="PROSITE" id="PS51007">
    <property type="entry name" value="CYTC"/>
    <property type="match status" value="1"/>
</dbReference>